<dbReference type="AlphaFoldDB" id="A0A914VQE8"/>
<dbReference type="Proteomes" id="UP000887566">
    <property type="component" value="Unplaced"/>
</dbReference>
<accession>A0A914VQE8</accession>
<evidence type="ECO:0000313" key="2">
    <source>
        <dbReference type="Proteomes" id="UP000887566"/>
    </source>
</evidence>
<feature type="compositionally biased region" description="Polar residues" evidence="1">
    <location>
        <begin position="1"/>
        <end position="10"/>
    </location>
</feature>
<organism evidence="2 3">
    <name type="scientific">Plectus sambesii</name>
    <dbReference type="NCBI Taxonomy" id="2011161"/>
    <lineage>
        <taxon>Eukaryota</taxon>
        <taxon>Metazoa</taxon>
        <taxon>Ecdysozoa</taxon>
        <taxon>Nematoda</taxon>
        <taxon>Chromadorea</taxon>
        <taxon>Plectida</taxon>
        <taxon>Plectina</taxon>
        <taxon>Plectoidea</taxon>
        <taxon>Plectidae</taxon>
        <taxon>Plectus</taxon>
    </lineage>
</organism>
<evidence type="ECO:0000313" key="3">
    <source>
        <dbReference type="WBParaSite" id="PSAMB.scaffold2356size30986.g17509.t1"/>
    </source>
</evidence>
<name>A0A914VQE8_9BILA</name>
<proteinExistence type="predicted"/>
<dbReference type="WBParaSite" id="PSAMB.scaffold2356size30986.g17509.t1">
    <property type="protein sequence ID" value="PSAMB.scaffold2356size30986.g17509.t1"/>
    <property type="gene ID" value="PSAMB.scaffold2356size30986.g17509"/>
</dbReference>
<sequence length="124" mass="13642">MSASSCSSTVEEPPNGGADRRLIQRARQQRSTPRPDSREIAKWFGEGTPDKSDVGRSFNSVCFRFTTAKSDSEIRHQSRSNTVCPPKNGQQCMRRDCDSLPCTCLLSPHAHMRAPKSAQTGCGL</sequence>
<reference evidence="3" key="1">
    <citation type="submission" date="2022-11" db="UniProtKB">
        <authorList>
            <consortium name="WormBaseParasite"/>
        </authorList>
    </citation>
    <scope>IDENTIFICATION</scope>
</reference>
<evidence type="ECO:0000256" key="1">
    <source>
        <dbReference type="SAM" id="MobiDB-lite"/>
    </source>
</evidence>
<protein>
    <submittedName>
        <fullName evidence="3">Uncharacterized protein</fullName>
    </submittedName>
</protein>
<keyword evidence="2" id="KW-1185">Reference proteome</keyword>
<feature type="region of interest" description="Disordered" evidence="1">
    <location>
        <begin position="1"/>
        <end position="53"/>
    </location>
</feature>